<comment type="caution">
    <text evidence="1">The sequence shown here is derived from an EMBL/GenBank/DDBJ whole genome shotgun (WGS) entry which is preliminary data.</text>
</comment>
<evidence type="ECO:0000313" key="2">
    <source>
        <dbReference type="Proteomes" id="UP000762676"/>
    </source>
</evidence>
<name>A0AAV4I2T6_9GAST</name>
<dbReference type="Proteomes" id="UP000762676">
    <property type="component" value="Unassembled WGS sequence"/>
</dbReference>
<keyword evidence="2" id="KW-1185">Reference proteome</keyword>
<dbReference type="AlphaFoldDB" id="A0AAV4I2T6"/>
<sequence length="100" mass="11028">MEARGEKGRQSVADFSIDIRQFRIEKLNAELITPTVIISLRGLGWYDDWVLVGNVDRDDDNVMAMEAGRTILSVAFSPLPTSVNLTPGSNCIGACDWLIT</sequence>
<accession>A0AAV4I2T6</accession>
<evidence type="ECO:0008006" key="3">
    <source>
        <dbReference type="Google" id="ProtNLM"/>
    </source>
</evidence>
<protein>
    <recommendedName>
        <fullName evidence="3">DOMON domain-containing protein</fullName>
    </recommendedName>
</protein>
<reference evidence="1 2" key="1">
    <citation type="journal article" date="2021" name="Elife">
        <title>Chloroplast acquisition without the gene transfer in kleptoplastic sea slugs, Plakobranchus ocellatus.</title>
        <authorList>
            <person name="Maeda T."/>
            <person name="Takahashi S."/>
            <person name="Yoshida T."/>
            <person name="Shimamura S."/>
            <person name="Takaki Y."/>
            <person name="Nagai Y."/>
            <person name="Toyoda A."/>
            <person name="Suzuki Y."/>
            <person name="Arimoto A."/>
            <person name="Ishii H."/>
            <person name="Satoh N."/>
            <person name="Nishiyama T."/>
            <person name="Hasebe M."/>
            <person name="Maruyama T."/>
            <person name="Minagawa J."/>
            <person name="Obokata J."/>
            <person name="Shigenobu S."/>
        </authorList>
    </citation>
    <scope>NUCLEOTIDE SEQUENCE [LARGE SCALE GENOMIC DNA]</scope>
</reference>
<organism evidence="1 2">
    <name type="scientific">Elysia marginata</name>
    <dbReference type="NCBI Taxonomy" id="1093978"/>
    <lineage>
        <taxon>Eukaryota</taxon>
        <taxon>Metazoa</taxon>
        <taxon>Spiralia</taxon>
        <taxon>Lophotrochozoa</taxon>
        <taxon>Mollusca</taxon>
        <taxon>Gastropoda</taxon>
        <taxon>Heterobranchia</taxon>
        <taxon>Euthyneura</taxon>
        <taxon>Panpulmonata</taxon>
        <taxon>Sacoglossa</taxon>
        <taxon>Placobranchoidea</taxon>
        <taxon>Plakobranchidae</taxon>
        <taxon>Elysia</taxon>
    </lineage>
</organism>
<gene>
    <name evidence="1" type="ORF">ElyMa_006479500</name>
</gene>
<proteinExistence type="predicted"/>
<evidence type="ECO:0000313" key="1">
    <source>
        <dbReference type="EMBL" id="GFS03787.1"/>
    </source>
</evidence>
<dbReference type="EMBL" id="BMAT01013011">
    <property type="protein sequence ID" value="GFS03787.1"/>
    <property type="molecule type" value="Genomic_DNA"/>
</dbReference>